<dbReference type="InterPro" id="IPR009075">
    <property type="entry name" value="AcylCo_DH/oxidase_C"/>
</dbReference>
<dbReference type="PANTHER" id="PTHR43884:SF12">
    <property type="entry name" value="ISOVALERYL-COA DEHYDROGENASE, MITOCHONDRIAL-RELATED"/>
    <property type="match status" value="1"/>
</dbReference>
<accession>A0ABT7ETQ7</accession>
<protein>
    <submittedName>
        <fullName evidence="9">Acyl-CoA dehydrogenase family protein</fullName>
    </submittedName>
</protein>
<dbReference type="Pfam" id="PF00441">
    <property type="entry name" value="Acyl-CoA_dh_1"/>
    <property type="match status" value="1"/>
</dbReference>
<feature type="domain" description="Acyl-CoA dehydrogenase/oxidase C-terminal" evidence="6">
    <location>
        <begin position="228"/>
        <end position="376"/>
    </location>
</feature>
<keyword evidence="3 5" id="KW-0285">Flavoprotein</keyword>
<name>A0ABT7ETQ7_9GAMM</name>
<evidence type="ECO:0000256" key="3">
    <source>
        <dbReference type="ARBA" id="ARBA00022630"/>
    </source>
</evidence>
<dbReference type="InterPro" id="IPR036250">
    <property type="entry name" value="AcylCo_DH-like_C"/>
</dbReference>
<evidence type="ECO:0000256" key="5">
    <source>
        <dbReference type="RuleBase" id="RU362125"/>
    </source>
</evidence>
<feature type="domain" description="Acyl-CoA dehydrogenase/oxidase N-terminal" evidence="8">
    <location>
        <begin position="6"/>
        <end position="117"/>
    </location>
</feature>
<dbReference type="InterPro" id="IPR013786">
    <property type="entry name" value="AcylCoA_DH/ox_N"/>
</dbReference>
<keyword evidence="4 5" id="KW-0274">FAD</keyword>
<comment type="cofactor">
    <cofactor evidence="1 5">
        <name>FAD</name>
        <dbReference type="ChEBI" id="CHEBI:57692"/>
    </cofactor>
</comment>
<dbReference type="InterPro" id="IPR046373">
    <property type="entry name" value="Acyl-CoA_Oxase/DH_mid-dom_sf"/>
</dbReference>
<comment type="caution">
    <text evidence="9">The sequence shown here is derived from an EMBL/GenBank/DDBJ whole genome shotgun (WGS) entry which is preliminary data.</text>
</comment>
<evidence type="ECO:0000259" key="6">
    <source>
        <dbReference type="Pfam" id="PF00441"/>
    </source>
</evidence>
<keyword evidence="10" id="KW-1185">Reference proteome</keyword>
<evidence type="ECO:0000259" key="7">
    <source>
        <dbReference type="Pfam" id="PF02770"/>
    </source>
</evidence>
<dbReference type="Pfam" id="PF02771">
    <property type="entry name" value="Acyl-CoA_dh_N"/>
    <property type="match status" value="1"/>
</dbReference>
<dbReference type="Pfam" id="PF02770">
    <property type="entry name" value="Acyl-CoA_dh_M"/>
    <property type="match status" value="1"/>
</dbReference>
<dbReference type="SUPFAM" id="SSF47203">
    <property type="entry name" value="Acyl-CoA dehydrogenase C-terminal domain-like"/>
    <property type="match status" value="1"/>
</dbReference>
<dbReference type="InterPro" id="IPR009100">
    <property type="entry name" value="AcylCoA_DH/oxidase_NM_dom_sf"/>
</dbReference>
<proteinExistence type="inferred from homology"/>
<dbReference type="Gene3D" id="1.10.540.10">
    <property type="entry name" value="Acyl-CoA dehydrogenase/oxidase, N-terminal domain"/>
    <property type="match status" value="1"/>
</dbReference>
<evidence type="ECO:0000256" key="1">
    <source>
        <dbReference type="ARBA" id="ARBA00001974"/>
    </source>
</evidence>
<evidence type="ECO:0000256" key="4">
    <source>
        <dbReference type="ARBA" id="ARBA00022827"/>
    </source>
</evidence>
<gene>
    <name evidence="9" type="ORF">QNM18_25315</name>
</gene>
<dbReference type="EMBL" id="JASJUT010000017">
    <property type="protein sequence ID" value="MDK2598379.1"/>
    <property type="molecule type" value="Genomic_DNA"/>
</dbReference>
<reference evidence="9 10" key="1">
    <citation type="submission" date="2023-05" db="EMBL/GenBank/DDBJ databases">
        <title>Pseudoalteromonas ardens sp. nov., Pseudoalteromonas obscura sp. nov., and Pseudoalteromonas umbrosa sp. nov., isolated from the coral Montipora capitata.</title>
        <authorList>
            <person name="Thomas E.M."/>
            <person name="Smith E.M."/>
            <person name="Papke E."/>
            <person name="Shlafstein M.D."/>
            <person name="Oline D.K."/>
            <person name="Videau P."/>
            <person name="Saw J.H."/>
            <person name="Strangman W.K."/>
            <person name="Ushijima B."/>
        </authorList>
    </citation>
    <scope>NUCLEOTIDE SEQUENCE [LARGE SCALE GENOMIC DNA]</scope>
    <source>
        <strain evidence="9 10">P94</strain>
    </source>
</reference>
<dbReference type="InterPro" id="IPR006091">
    <property type="entry name" value="Acyl-CoA_Oxase/DH_mid-dom"/>
</dbReference>
<dbReference type="Proteomes" id="UP001231915">
    <property type="component" value="Unassembled WGS sequence"/>
</dbReference>
<dbReference type="Gene3D" id="1.20.140.10">
    <property type="entry name" value="Butyryl-CoA Dehydrogenase, subunit A, domain 3"/>
    <property type="match status" value="1"/>
</dbReference>
<comment type="similarity">
    <text evidence="2 5">Belongs to the acyl-CoA dehydrogenase family.</text>
</comment>
<evidence type="ECO:0000259" key="8">
    <source>
        <dbReference type="Pfam" id="PF02771"/>
    </source>
</evidence>
<keyword evidence="5" id="KW-0560">Oxidoreductase</keyword>
<organism evidence="9 10">
    <name type="scientific">Pseudoalteromonas obscura</name>
    <dbReference type="NCBI Taxonomy" id="3048491"/>
    <lineage>
        <taxon>Bacteria</taxon>
        <taxon>Pseudomonadati</taxon>
        <taxon>Pseudomonadota</taxon>
        <taxon>Gammaproteobacteria</taxon>
        <taxon>Alteromonadales</taxon>
        <taxon>Pseudoalteromonadaceae</taxon>
        <taxon>Pseudoalteromonas</taxon>
    </lineage>
</organism>
<dbReference type="Gene3D" id="2.40.110.10">
    <property type="entry name" value="Butyryl-CoA Dehydrogenase, subunit A, domain 2"/>
    <property type="match status" value="1"/>
</dbReference>
<evidence type="ECO:0000313" key="10">
    <source>
        <dbReference type="Proteomes" id="UP001231915"/>
    </source>
</evidence>
<dbReference type="SUPFAM" id="SSF56645">
    <property type="entry name" value="Acyl-CoA dehydrogenase NM domain-like"/>
    <property type="match status" value="1"/>
</dbReference>
<dbReference type="InterPro" id="IPR037069">
    <property type="entry name" value="AcylCoA_DH/ox_N_sf"/>
</dbReference>
<dbReference type="PANTHER" id="PTHR43884">
    <property type="entry name" value="ACYL-COA DEHYDROGENASE"/>
    <property type="match status" value="1"/>
</dbReference>
<feature type="domain" description="Acyl-CoA oxidase/dehydrogenase middle" evidence="7">
    <location>
        <begin position="121"/>
        <end position="216"/>
    </location>
</feature>
<sequence>MSKDIESHNEFREYCRDFLQREAVPYQAQWELQGLVDRSFWKKMGEAGLLGMEIDPEYGGQGRKGISHTVILTEELISAGLTAPIIISHNDVLASYINAHGTEQQKRRWLPALCSGEKVAAIATTEPGGGSDSTEIKTTAVRDGEKYVVNGSKAYITNGVNADIVVTAVQTGSGQRGQGLSLLALERGLSGFTRGAALKKLGWHASDTAALYFEDCHVPVDNLIGRENMGSYYFMTAMTRERLSISSVAVATAETILKETLEYSKNRIAFGQPIGSLQHNKFTLANLDTEVKIARIYLNDAIDKFNRKKLNVDDAARAKLWTTNLQVKVAEQCMQLHGASGYMSDSSMGKHWVNSRVQKIYGGTSEVLQEVIGKSIGL</sequence>
<evidence type="ECO:0000313" key="9">
    <source>
        <dbReference type="EMBL" id="MDK2598379.1"/>
    </source>
</evidence>
<dbReference type="RefSeq" id="WP_284138790.1">
    <property type="nucleotide sequence ID" value="NZ_JASJUT010000017.1"/>
</dbReference>
<evidence type="ECO:0000256" key="2">
    <source>
        <dbReference type="ARBA" id="ARBA00009347"/>
    </source>
</evidence>